<evidence type="ECO:0000256" key="1">
    <source>
        <dbReference type="ARBA" id="ARBA00004141"/>
    </source>
</evidence>
<evidence type="ECO:0000313" key="9">
    <source>
        <dbReference type="EMBL" id="RNA35214.1"/>
    </source>
</evidence>
<evidence type="ECO:0000256" key="6">
    <source>
        <dbReference type="SAM" id="MobiDB-lite"/>
    </source>
</evidence>
<name>A0A3M7SH70_BRAPC</name>
<feature type="transmembrane region" description="Helical" evidence="7">
    <location>
        <begin position="169"/>
        <end position="192"/>
    </location>
</feature>
<feature type="region of interest" description="Disordered" evidence="6">
    <location>
        <begin position="1"/>
        <end position="26"/>
    </location>
</feature>
<accession>A0A3M7SH70</accession>
<evidence type="ECO:0000256" key="2">
    <source>
        <dbReference type="ARBA" id="ARBA00022692"/>
    </source>
</evidence>
<comment type="caution">
    <text evidence="9">The sequence shown here is derived from an EMBL/GenBank/DDBJ whole genome shotgun (WGS) entry which is preliminary data.</text>
</comment>
<comment type="subcellular location">
    <subcellularLocation>
        <location evidence="1">Membrane</location>
        <topology evidence="1">Multi-pass membrane protein</topology>
    </subcellularLocation>
</comment>
<evidence type="ECO:0000313" key="10">
    <source>
        <dbReference type="Proteomes" id="UP000276133"/>
    </source>
</evidence>
<feature type="transmembrane region" description="Helical" evidence="7">
    <location>
        <begin position="51"/>
        <end position="71"/>
    </location>
</feature>
<dbReference type="EMBL" id="REGN01001361">
    <property type="protein sequence ID" value="RNA35214.1"/>
    <property type="molecule type" value="Genomic_DNA"/>
</dbReference>
<dbReference type="OrthoDB" id="10398251at2759"/>
<dbReference type="InterPro" id="IPR008253">
    <property type="entry name" value="Marvel"/>
</dbReference>
<dbReference type="PANTHER" id="PTHR22776">
    <property type="entry name" value="MARVEL-CONTAINING POTENTIAL LIPID RAFT-ASSOCIATED PROTEIN"/>
    <property type="match status" value="1"/>
</dbReference>
<keyword evidence="10" id="KW-1185">Reference proteome</keyword>
<evidence type="ECO:0000256" key="3">
    <source>
        <dbReference type="ARBA" id="ARBA00022989"/>
    </source>
</evidence>
<evidence type="ECO:0000259" key="8">
    <source>
        <dbReference type="PROSITE" id="PS51225"/>
    </source>
</evidence>
<proteinExistence type="predicted"/>
<sequence length="207" mass="22957">MTKKNKKDMNENSNPGFSNIHAAPSIHQPNTPNFQQRILFNRKYILSIHGILRVALIIFQFAAWVSAAAVLKPNSESNTTLQGDLLASRSAYLFFSITGFIIAILFLLLNILNIISLGFLNRLPWNLLVVITDLLWLIPTFVVSIVAAVRETQVKSLESNQDMFNIGAFGSAAFFGFLCTIIYCVDAGLHIVPIIKNGIHSPPPYTP</sequence>
<dbReference type="Pfam" id="PF01284">
    <property type="entry name" value="MARVEL"/>
    <property type="match status" value="1"/>
</dbReference>
<keyword evidence="3 7" id="KW-1133">Transmembrane helix</keyword>
<dbReference type="AlphaFoldDB" id="A0A3M7SH70"/>
<feature type="transmembrane region" description="Helical" evidence="7">
    <location>
        <begin position="91"/>
        <end position="115"/>
    </location>
</feature>
<organism evidence="9 10">
    <name type="scientific">Brachionus plicatilis</name>
    <name type="common">Marine rotifer</name>
    <name type="synonym">Brachionus muelleri</name>
    <dbReference type="NCBI Taxonomy" id="10195"/>
    <lineage>
        <taxon>Eukaryota</taxon>
        <taxon>Metazoa</taxon>
        <taxon>Spiralia</taxon>
        <taxon>Gnathifera</taxon>
        <taxon>Rotifera</taxon>
        <taxon>Eurotatoria</taxon>
        <taxon>Monogononta</taxon>
        <taxon>Pseudotrocha</taxon>
        <taxon>Ploima</taxon>
        <taxon>Brachionidae</taxon>
        <taxon>Brachionus</taxon>
    </lineage>
</organism>
<reference evidence="9 10" key="1">
    <citation type="journal article" date="2018" name="Sci. Rep.">
        <title>Genomic signatures of local adaptation to the degree of environmental predictability in rotifers.</title>
        <authorList>
            <person name="Franch-Gras L."/>
            <person name="Hahn C."/>
            <person name="Garcia-Roger E.M."/>
            <person name="Carmona M.J."/>
            <person name="Serra M."/>
            <person name="Gomez A."/>
        </authorList>
    </citation>
    <scope>NUCLEOTIDE SEQUENCE [LARGE SCALE GENOMIC DNA]</scope>
    <source>
        <strain evidence="9">HYR1</strain>
    </source>
</reference>
<evidence type="ECO:0000256" key="4">
    <source>
        <dbReference type="ARBA" id="ARBA00023136"/>
    </source>
</evidence>
<dbReference type="GO" id="GO:0016020">
    <property type="term" value="C:membrane"/>
    <property type="evidence" value="ECO:0007669"/>
    <property type="project" value="UniProtKB-SubCell"/>
</dbReference>
<feature type="domain" description="MARVEL" evidence="8">
    <location>
        <begin position="44"/>
        <end position="195"/>
    </location>
</feature>
<evidence type="ECO:0000256" key="5">
    <source>
        <dbReference type="PROSITE-ProRule" id="PRU00581"/>
    </source>
</evidence>
<evidence type="ECO:0000256" key="7">
    <source>
        <dbReference type="SAM" id="Phobius"/>
    </source>
</evidence>
<dbReference type="PANTHER" id="PTHR22776:SF49">
    <property type="entry name" value="MARVEL DOMAIN-CONTAINING PROTEIN"/>
    <property type="match status" value="1"/>
</dbReference>
<protein>
    <recommendedName>
        <fullName evidence="8">MARVEL domain-containing protein</fullName>
    </recommendedName>
</protein>
<gene>
    <name evidence="9" type="ORF">BpHYR1_024927</name>
</gene>
<dbReference type="Proteomes" id="UP000276133">
    <property type="component" value="Unassembled WGS sequence"/>
</dbReference>
<keyword evidence="4 5" id="KW-0472">Membrane</keyword>
<keyword evidence="2 5" id="KW-0812">Transmembrane</keyword>
<dbReference type="InterPro" id="IPR050578">
    <property type="entry name" value="MARVEL-CKLF_proteins"/>
</dbReference>
<dbReference type="PROSITE" id="PS51225">
    <property type="entry name" value="MARVEL"/>
    <property type="match status" value="1"/>
</dbReference>
<feature type="transmembrane region" description="Helical" evidence="7">
    <location>
        <begin position="127"/>
        <end position="149"/>
    </location>
</feature>